<dbReference type="AlphaFoldDB" id="A0A396F1Q3"/>
<feature type="domain" description="DUF6808" evidence="2">
    <location>
        <begin position="94"/>
        <end position="180"/>
    </location>
</feature>
<proteinExistence type="predicted"/>
<name>A0A396F1Q3_PHOVU</name>
<dbReference type="Proteomes" id="UP001199363">
    <property type="component" value="Unassembled WGS sequence"/>
</dbReference>
<evidence type="ECO:0000313" key="5">
    <source>
        <dbReference type="EMBL" id="RGV13867.1"/>
    </source>
</evidence>
<evidence type="ECO:0000259" key="2">
    <source>
        <dbReference type="Pfam" id="PF20647"/>
    </source>
</evidence>
<reference evidence="3" key="4">
    <citation type="submission" date="2021-10" db="EMBL/GenBank/DDBJ databases">
        <title>Collection of gut derived symbiotic bacterial strains cultured from healthy donors.</title>
        <authorList>
            <person name="Lin H."/>
            <person name="Littmann E."/>
            <person name="Kohout C."/>
            <person name="Pamer E.G."/>
        </authorList>
    </citation>
    <scope>NUCLEOTIDE SEQUENCE</scope>
    <source>
        <strain evidence="3">DFI.1.167</strain>
    </source>
</reference>
<organism evidence="5 6">
    <name type="scientific">Phocaeicola vulgatus</name>
    <name type="common">Bacteroides vulgatus</name>
    <dbReference type="NCBI Taxonomy" id="821"/>
    <lineage>
        <taxon>Bacteria</taxon>
        <taxon>Pseudomonadati</taxon>
        <taxon>Bacteroidota</taxon>
        <taxon>Bacteroidia</taxon>
        <taxon>Bacteroidales</taxon>
        <taxon>Bacteroidaceae</taxon>
        <taxon>Phocaeicola</taxon>
    </lineage>
</organism>
<dbReference type="Pfam" id="PF20647">
    <property type="entry name" value="DUF6808"/>
    <property type="match status" value="1"/>
</dbReference>
<evidence type="ECO:0000313" key="7">
    <source>
        <dbReference type="Proteomes" id="UP000524321"/>
    </source>
</evidence>
<protein>
    <recommendedName>
        <fullName evidence="2">DUF6808 domain-containing protein</fullName>
    </recommendedName>
</protein>
<reference evidence="4 7" key="3">
    <citation type="submission" date="2020-07" db="EMBL/GenBank/DDBJ databases">
        <title>Bacterial metabolism rescues the inhibition of intestinal drug absorption by food and drug additives.</title>
        <authorList>
            <person name="Zou L."/>
            <person name="Spanogiannopoulos P."/>
            <person name="Chien H.-C."/>
            <person name="Pieper L.M."/>
            <person name="Cai W."/>
            <person name="Khuri N."/>
            <person name="Pottel J."/>
            <person name="Vora B."/>
            <person name="Ni Z."/>
            <person name="Tsakalozou E."/>
            <person name="Zhang W."/>
            <person name="Shoichet B.K."/>
            <person name="Giacomini K.M."/>
            <person name="Turnbaugh P.J."/>
        </authorList>
    </citation>
    <scope>NUCLEOTIDE SEQUENCE [LARGE SCALE GENOMIC DNA]</scope>
    <source>
        <strain evidence="4 7">B33</strain>
    </source>
</reference>
<dbReference type="Proteomes" id="UP000285379">
    <property type="component" value="Unassembled WGS sequence"/>
</dbReference>
<reference evidence="5 6" key="1">
    <citation type="submission" date="2018-08" db="EMBL/GenBank/DDBJ databases">
        <title>A genome reference for cultivated species of the human gut microbiota.</title>
        <authorList>
            <person name="Zou Y."/>
            <person name="Xue W."/>
            <person name="Luo G."/>
        </authorList>
    </citation>
    <scope>NUCLEOTIDE SEQUENCE [LARGE SCALE GENOMIC DNA]</scope>
    <source>
        <strain evidence="5 6">AF14-8</strain>
    </source>
</reference>
<gene>
    <name evidence="5" type="ORF">DWW27_00445</name>
    <name evidence="4" type="ORF">HUV05_12800</name>
    <name evidence="3" type="ORF">LI282_17905</name>
</gene>
<dbReference type="EMBL" id="JABWDJ010000049">
    <property type="protein sequence ID" value="NVB74389.1"/>
    <property type="molecule type" value="Genomic_DNA"/>
</dbReference>
<dbReference type="Proteomes" id="UP000524321">
    <property type="component" value="Unassembled WGS sequence"/>
</dbReference>
<sequence length="182" mass="20800">MVKWFKDIVAILFVVLFFTSLFFNVRFCISNKKLPINDTTRITVFDTIPYYKPVPKDSTVIKYITQILPTAKPDSTKQTPDVADTTKPPNKDKDSVEVEIPITQKMYETDTYRAYVSGFHPQLDSLILFAGRDIMTVTGNYPKPKKKKFSISLQVGYGITLRETPQFSPCLSVGLSYNLFDF</sequence>
<comment type="caution">
    <text evidence="5">The sequence shown here is derived from an EMBL/GenBank/DDBJ whole genome shotgun (WGS) entry which is preliminary data.</text>
</comment>
<evidence type="ECO:0000313" key="6">
    <source>
        <dbReference type="Proteomes" id="UP000285379"/>
    </source>
</evidence>
<feature type="region of interest" description="Disordered" evidence="1">
    <location>
        <begin position="72"/>
        <end position="93"/>
    </location>
</feature>
<dbReference type="RefSeq" id="WP_032945481.1">
    <property type="nucleotide sequence ID" value="NZ_DAWDUF010000031.1"/>
</dbReference>
<evidence type="ECO:0000256" key="1">
    <source>
        <dbReference type="SAM" id="MobiDB-lite"/>
    </source>
</evidence>
<reference evidence="4 7" key="2">
    <citation type="submission" date="2020-04" db="EMBL/GenBank/DDBJ databases">
        <authorList>
            <person name="Pieper L."/>
        </authorList>
    </citation>
    <scope>NUCLEOTIDE SEQUENCE [LARGE SCALE GENOMIC DNA]</scope>
    <source>
        <strain evidence="4 7">B33</strain>
    </source>
</reference>
<evidence type="ECO:0000313" key="3">
    <source>
        <dbReference type="EMBL" id="MCB7282901.1"/>
    </source>
</evidence>
<dbReference type="EMBL" id="JAJCQG010000073">
    <property type="protein sequence ID" value="MCB7282901.1"/>
    <property type="molecule type" value="Genomic_DNA"/>
</dbReference>
<accession>A0A396F1Q3</accession>
<dbReference type="EMBL" id="QRYT01000001">
    <property type="protein sequence ID" value="RGV13867.1"/>
    <property type="molecule type" value="Genomic_DNA"/>
</dbReference>
<evidence type="ECO:0000313" key="4">
    <source>
        <dbReference type="EMBL" id="NVB74389.1"/>
    </source>
</evidence>
<dbReference type="InterPro" id="IPR049214">
    <property type="entry name" value="DUF6808"/>
</dbReference>